<evidence type="ECO:0000256" key="1">
    <source>
        <dbReference type="SAM" id="SignalP"/>
    </source>
</evidence>
<evidence type="ECO:0000313" key="3">
    <source>
        <dbReference type="Proteomes" id="UP000256478"/>
    </source>
</evidence>
<dbReference type="Proteomes" id="UP000256478">
    <property type="component" value="Unassembled WGS sequence"/>
</dbReference>
<gene>
    <name evidence="2" type="ORF">DXX93_03885</name>
</gene>
<evidence type="ECO:0000313" key="2">
    <source>
        <dbReference type="EMBL" id="REL25781.1"/>
    </source>
</evidence>
<accession>A0A3E0TMI5</accession>
<protein>
    <recommendedName>
        <fullName evidence="4">MipA/OmpV family protein</fullName>
    </recommendedName>
</protein>
<dbReference type="Gene3D" id="2.40.160.10">
    <property type="entry name" value="Porin"/>
    <property type="match status" value="1"/>
</dbReference>
<organism evidence="2 3">
    <name type="scientific">Thalassotalea euphylliae</name>
    <dbReference type="NCBI Taxonomy" id="1655234"/>
    <lineage>
        <taxon>Bacteria</taxon>
        <taxon>Pseudomonadati</taxon>
        <taxon>Pseudomonadota</taxon>
        <taxon>Gammaproteobacteria</taxon>
        <taxon>Alteromonadales</taxon>
        <taxon>Colwelliaceae</taxon>
        <taxon>Thalassotalea</taxon>
    </lineage>
</organism>
<dbReference type="OrthoDB" id="6290480at2"/>
<reference evidence="2 3" key="1">
    <citation type="submission" date="2018-08" db="EMBL/GenBank/DDBJ databases">
        <title>Thalassotalea euphylliae genome.</title>
        <authorList>
            <person name="Summers S."/>
            <person name="Rice S.A."/>
            <person name="Freckelton M.L."/>
            <person name="Nedved B.T."/>
            <person name="Hadfield M.G."/>
        </authorList>
    </citation>
    <scope>NUCLEOTIDE SEQUENCE [LARGE SCALE GENOMIC DNA]</scope>
    <source>
        <strain evidence="2 3">H1</strain>
    </source>
</reference>
<sequence>MMKKLTATHLLLPSLLLAICTGAASAQALSPSNLVERPLVLKDGEVAIGGAAFYGEQTDGDDKWRLLPVLGYGLTDTVTIGFGGVRYQFMERQQDKTGLEMTLGLGLSDVREVAQADDSYGVGLDLSGKYVLSTDTALTFGAAYIHWQEDERDNRAEVALSLGFEQRVYGQLSMFGQYTYSDLHDFVEDNSHAGTLGLNYTLSKQSDIGVFATYSDFDAQANGYQAKDVFEKAAGVYYTYRF</sequence>
<dbReference type="AlphaFoldDB" id="A0A3E0TMI5"/>
<name>A0A3E0TMI5_9GAMM</name>
<dbReference type="RefSeq" id="WP_116006907.1">
    <property type="nucleotide sequence ID" value="NZ_QUOU01000001.1"/>
</dbReference>
<keyword evidence="1" id="KW-0732">Signal</keyword>
<dbReference type="SUPFAM" id="SSF56935">
    <property type="entry name" value="Porins"/>
    <property type="match status" value="1"/>
</dbReference>
<dbReference type="InterPro" id="IPR023614">
    <property type="entry name" value="Porin_dom_sf"/>
</dbReference>
<dbReference type="EMBL" id="QUOU01000001">
    <property type="protein sequence ID" value="REL25781.1"/>
    <property type="molecule type" value="Genomic_DNA"/>
</dbReference>
<proteinExistence type="predicted"/>
<feature type="chain" id="PRO_5017765352" description="MipA/OmpV family protein" evidence="1">
    <location>
        <begin position="27"/>
        <end position="242"/>
    </location>
</feature>
<feature type="signal peptide" evidence="1">
    <location>
        <begin position="1"/>
        <end position="26"/>
    </location>
</feature>
<comment type="caution">
    <text evidence="2">The sequence shown here is derived from an EMBL/GenBank/DDBJ whole genome shotgun (WGS) entry which is preliminary data.</text>
</comment>
<evidence type="ECO:0008006" key="4">
    <source>
        <dbReference type="Google" id="ProtNLM"/>
    </source>
</evidence>